<keyword evidence="13" id="KW-1185">Reference proteome</keyword>
<accession>A0A261SJI2</accession>
<evidence type="ECO:0000256" key="1">
    <source>
        <dbReference type="ARBA" id="ARBA00004383"/>
    </source>
</evidence>
<name>A0A261SJI2_9BORD</name>
<evidence type="ECO:0000313" key="12">
    <source>
        <dbReference type="EMBL" id="OZI37566.1"/>
    </source>
</evidence>
<dbReference type="OrthoDB" id="5524449at2"/>
<evidence type="ECO:0000256" key="8">
    <source>
        <dbReference type="ARBA" id="ARBA00022989"/>
    </source>
</evidence>
<feature type="region of interest" description="Disordered" evidence="10">
    <location>
        <begin position="291"/>
        <end position="346"/>
    </location>
</feature>
<dbReference type="PROSITE" id="PS52015">
    <property type="entry name" value="TONB_CTD"/>
    <property type="match status" value="1"/>
</dbReference>
<evidence type="ECO:0000256" key="9">
    <source>
        <dbReference type="ARBA" id="ARBA00023136"/>
    </source>
</evidence>
<dbReference type="Pfam" id="PF03544">
    <property type="entry name" value="TonB_C"/>
    <property type="match status" value="1"/>
</dbReference>
<evidence type="ECO:0000256" key="3">
    <source>
        <dbReference type="ARBA" id="ARBA00022448"/>
    </source>
</evidence>
<dbReference type="Gene3D" id="3.30.1150.10">
    <property type="match status" value="1"/>
</dbReference>
<feature type="domain" description="TonB C-terminal" evidence="11">
    <location>
        <begin position="352"/>
        <end position="447"/>
    </location>
</feature>
<sequence length="447" mass="49293">MMAALPQQIQNAYARLSLPPGADAETVMQAYARALEQINQEGHAEAVGNLRAAYETAMAWATQAPQHPLEEPHPPAAQAPTVNIEAALREWLDRILDREQTDPHAVLSEALRDERLLSPAAREALETRVATVLVHDPWRRVDLFDAAVACFHWDTGNGGRLADRWTAAWIAQACSESMLWHSQGEQERLRQTEAIDAALAHPAPSQELLERHFFAMDTLMSHFGYWLILRMPNAVLQAWTQAYNAPDFKPPALPAVRAPRTRFSFRPTPQVLLFGLAVILAVLRIAFNPNEPPAHDGSAADPYPQDYARRDTSRNQPATLPSSPSSPPAASPPAASPPAASPDARTARRLVDRSMTRYAGSPPRPFYPAEAKSRQEQGRVVVRIEADELGHITSTRIEESSGHPLLDEAALASLKGVRFKPILDAGRPIRFSALLPFDFRLADGARH</sequence>
<comment type="similarity">
    <text evidence="2">Belongs to the TonB family.</text>
</comment>
<proteinExistence type="inferred from homology"/>
<evidence type="ECO:0000256" key="6">
    <source>
        <dbReference type="ARBA" id="ARBA00022692"/>
    </source>
</evidence>
<keyword evidence="8" id="KW-1133">Transmembrane helix</keyword>
<dbReference type="NCBIfam" id="TIGR01352">
    <property type="entry name" value="tonB_Cterm"/>
    <property type="match status" value="1"/>
</dbReference>
<dbReference type="GO" id="GO:0055085">
    <property type="term" value="P:transmembrane transport"/>
    <property type="evidence" value="ECO:0007669"/>
    <property type="project" value="InterPro"/>
</dbReference>
<dbReference type="EMBL" id="NEVM01000001">
    <property type="protein sequence ID" value="OZI37566.1"/>
    <property type="molecule type" value="Genomic_DNA"/>
</dbReference>
<dbReference type="PANTHER" id="PTHR33446">
    <property type="entry name" value="PROTEIN TONB-RELATED"/>
    <property type="match status" value="1"/>
</dbReference>
<evidence type="ECO:0000256" key="10">
    <source>
        <dbReference type="SAM" id="MobiDB-lite"/>
    </source>
</evidence>
<dbReference type="InterPro" id="IPR037682">
    <property type="entry name" value="TonB_C"/>
</dbReference>
<evidence type="ECO:0000313" key="13">
    <source>
        <dbReference type="Proteomes" id="UP000216020"/>
    </source>
</evidence>
<evidence type="ECO:0000256" key="2">
    <source>
        <dbReference type="ARBA" id="ARBA00006555"/>
    </source>
</evidence>
<feature type="compositionally biased region" description="Pro residues" evidence="10">
    <location>
        <begin position="324"/>
        <end position="340"/>
    </location>
</feature>
<protein>
    <recommendedName>
        <fullName evidence="11">TonB C-terminal domain-containing protein</fullName>
    </recommendedName>
</protein>
<evidence type="ECO:0000256" key="7">
    <source>
        <dbReference type="ARBA" id="ARBA00022927"/>
    </source>
</evidence>
<dbReference type="Proteomes" id="UP000216020">
    <property type="component" value="Unassembled WGS sequence"/>
</dbReference>
<keyword evidence="4" id="KW-1003">Cell membrane</keyword>
<evidence type="ECO:0000259" key="11">
    <source>
        <dbReference type="PROSITE" id="PS52015"/>
    </source>
</evidence>
<keyword evidence="3" id="KW-0813">Transport</keyword>
<comment type="subcellular location">
    <subcellularLocation>
        <location evidence="1">Cell inner membrane</location>
        <topology evidence="1">Single-pass membrane protein</topology>
        <orientation evidence="1">Periplasmic side</orientation>
    </subcellularLocation>
</comment>
<keyword evidence="5" id="KW-0997">Cell inner membrane</keyword>
<dbReference type="GO" id="GO:0098797">
    <property type="term" value="C:plasma membrane protein complex"/>
    <property type="evidence" value="ECO:0007669"/>
    <property type="project" value="TreeGrafter"/>
</dbReference>
<dbReference type="InterPro" id="IPR006260">
    <property type="entry name" value="TonB/TolA_C"/>
</dbReference>
<reference evidence="13" key="1">
    <citation type="submission" date="2017-05" db="EMBL/GenBank/DDBJ databases">
        <title>Complete and WGS of Bordetella genogroups.</title>
        <authorList>
            <person name="Spilker T."/>
            <person name="Lipuma J."/>
        </authorList>
    </citation>
    <scope>NUCLEOTIDE SEQUENCE [LARGE SCALE GENOMIC DNA]</scope>
    <source>
        <strain evidence="13">AU16122</strain>
    </source>
</reference>
<dbReference type="SUPFAM" id="SSF74653">
    <property type="entry name" value="TolA/TonB C-terminal domain"/>
    <property type="match status" value="1"/>
</dbReference>
<keyword evidence="7" id="KW-0653">Protein transport</keyword>
<dbReference type="InterPro" id="IPR051045">
    <property type="entry name" value="TonB-dependent_transducer"/>
</dbReference>
<comment type="caution">
    <text evidence="12">The sequence shown here is derived from an EMBL/GenBank/DDBJ whole genome shotgun (WGS) entry which is preliminary data.</text>
</comment>
<dbReference type="AlphaFoldDB" id="A0A261SJI2"/>
<evidence type="ECO:0000256" key="4">
    <source>
        <dbReference type="ARBA" id="ARBA00022475"/>
    </source>
</evidence>
<evidence type="ECO:0000256" key="5">
    <source>
        <dbReference type="ARBA" id="ARBA00022519"/>
    </source>
</evidence>
<gene>
    <name evidence="12" type="ORF">CAL29_03945</name>
</gene>
<keyword evidence="9" id="KW-0472">Membrane</keyword>
<organism evidence="12 13">
    <name type="scientific">Bordetella genomosp. 10</name>
    <dbReference type="NCBI Taxonomy" id="1416804"/>
    <lineage>
        <taxon>Bacteria</taxon>
        <taxon>Pseudomonadati</taxon>
        <taxon>Pseudomonadota</taxon>
        <taxon>Betaproteobacteria</taxon>
        <taxon>Burkholderiales</taxon>
        <taxon>Alcaligenaceae</taxon>
        <taxon>Bordetella</taxon>
    </lineage>
</organism>
<keyword evidence="6" id="KW-0812">Transmembrane</keyword>
<dbReference type="GO" id="GO:0015031">
    <property type="term" value="P:protein transport"/>
    <property type="evidence" value="ECO:0007669"/>
    <property type="project" value="UniProtKB-KW"/>
</dbReference>
<dbReference type="PANTHER" id="PTHR33446:SF2">
    <property type="entry name" value="PROTEIN TONB"/>
    <property type="match status" value="1"/>
</dbReference>
<dbReference type="RefSeq" id="WP_094851667.1">
    <property type="nucleotide sequence ID" value="NZ_NEVM01000001.1"/>
</dbReference>
<dbReference type="GO" id="GO:0031992">
    <property type="term" value="F:energy transducer activity"/>
    <property type="evidence" value="ECO:0007669"/>
    <property type="project" value="TreeGrafter"/>
</dbReference>